<dbReference type="Proteomes" id="UP000317650">
    <property type="component" value="Chromosome 11"/>
</dbReference>
<dbReference type="InterPro" id="IPR007785">
    <property type="entry name" value="Anamorsin"/>
</dbReference>
<feature type="short sequence motif" description="Cx2C motif 1" evidence="10">
    <location>
        <begin position="526"/>
        <end position="529"/>
    </location>
</feature>
<protein>
    <recommendedName>
        <fullName evidence="10">Anamorsin homolog</fullName>
    </recommendedName>
    <alternativeName>
        <fullName evidence="10">Fe-S cluster assembly protein DRE2 homolog</fullName>
    </alternativeName>
</protein>
<dbReference type="GO" id="GO:0009055">
    <property type="term" value="F:electron transfer activity"/>
    <property type="evidence" value="ECO:0007669"/>
    <property type="project" value="UniProtKB-UniRule"/>
</dbReference>
<keyword evidence="11" id="KW-0472">Membrane</keyword>
<feature type="binding site" evidence="10">
    <location>
        <position position="529"/>
    </location>
    <ligand>
        <name>[4Fe-4S] cluster</name>
        <dbReference type="ChEBI" id="CHEBI:49883"/>
    </ligand>
</feature>
<proteinExistence type="inferred from homology"/>
<dbReference type="GO" id="GO:0016226">
    <property type="term" value="P:iron-sulfur cluster assembly"/>
    <property type="evidence" value="ECO:0007669"/>
    <property type="project" value="UniProtKB-UniRule"/>
</dbReference>
<feature type="transmembrane region" description="Helical" evidence="11">
    <location>
        <begin position="12"/>
        <end position="30"/>
    </location>
</feature>
<dbReference type="Gene3D" id="2.120.10.30">
    <property type="entry name" value="TolB, C-terminal domain"/>
    <property type="match status" value="2"/>
</dbReference>
<evidence type="ECO:0000256" key="11">
    <source>
        <dbReference type="SAM" id="Phobius"/>
    </source>
</evidence>
<feature type="binding site" evidence="10">
    <location>
        <position position="495"/>
    </location>
    <ligand>
        <name>[2Fe-2S] cluster</name>
        <dbReference type="ChEBI" id="CHEBI:190135"/>
    </ligand>
</feature>
<feature type="binding site" evidence="10">
    <location>
        <position position="498"/>
    </location>
    <ligand>
        <name>[2Fe-2S] cluster</name>
        <dbReference type="ChEBI" id="CHEBI:190135"/>
    </ligand>
</feature>
<evidence type="ECO:0000256" key="10">
    <source>
        <dbReference type="HAMAP-Rule" id="MF_03115"/>
    </source>
</evidence>
<evidence type="ECO:0000256" key="4">
    <source>
        <dbReference type="ARBA" id="ARBA00022490"/>
    </source>
</evidence>
<feature type="binding site" evidence="10">
    <location>
        <position position="537"/>
    </location>
    <ligand>
        <name>[4Fe-4S] cluster</name>
        <dbReference type="ChEBI" id="CHEBI:49883"/>
    </ligand>
</feature>
<accession>A0A4S8J6D0</accession>
<dbReference type="InterPro" id="IPR029063">
    <property type="entry name" value="SAM-dependent_MTases_sf"/>
</dbReference>
<dbReference type="AlphaFoldDB" id="A0A4S8J6D0"/>
<comment type="domain">
    <text evidence="10">The twin Cx2C motifs are involved in the recognition by the mitochondrial MIA40-ERV1 disulfide relay system. The formation of 2 disulfide bonds in the Cx2C motifs through dithiol/disulfide exchange reactions effectively traps the protein in the mitochondrial intermembrane space.</text>
</comment>
<evidence type="ECO:0000256" key="6">
    <source>
        <dbReference type="ARBA" id="ARBA00022723"/>
    </source>
</evidence>
<keyword evidence="14" id="KW-1185">Reference proteome</keyword>
<evidence type="ECO:0000256" key="2">
    <source>
        <dbReference type="ARBA" id="ARBA00008169"/>
    </source>
</evidence>
<comment type="subcellular location">
    <subcellularLocation>
        <location evidence="10">Cytoplasm</location>
    </subcellularLocation>
    <subcellularLocation>
        <location evidence="10">Mitochondrion intermembrane space</location>
    </subcellularLocation>
</comment>
<dbReference type="Pfam" id="PF05093">
    <property type="entry name" value="CIAPIN1"/>
    <property type="match status" value="1"/>
</dbReference>
<dbReference type="SUPFAM" id="SSF63829">
    <property type="entry name" value="Calcium-dependent phosphotriesterase"/>
    <property type="match status" value="1"/>
</dbReference>
<evidence type="ECO:0000256" key="7">
    <source>
        <dbReference type="ARBA" id="ARBA00023004"/>
    </source>
</evidence>
<comment type="cofactor">
    <cofactor evidence="10">
        <name>[2Fe-2S] cluster</name>
        <dbReference type="ChEBI" id="CHEBI:190135"/>
    </cofactor>
</comment>
<dbReference type="PANTHER" id="PTHR13273">
    <property type="entry name" value="ANAMORSIN"/>
    <property type="match status" value="1"/>
</dbReference>
<dbReference type="PANTHER" id="PTHR13273:SF14">
    <property type="entry name" value="ANAMORSIN"/>
    <property type="match status" value="1"/>
</dbReference>
<dbReference type="EMBL" id="PYDT01000007">
    <property type="protein sequence ID" value="THU56689.1"/>
    <property type="molecule type" value="Genomic_DNA"/>
</dbReference>
<comment type="similarity">
    <text evidence="2 10">Belongs to the anamorsin family.</text>
</comment>
<keyword evidence="6 10" id="KW-0479">Metal-binding</keyword>
<feature type="short sequence motif" description="Cx2C motif 2" evidence="10">
    <location>
        <begin position="537"/>
        <end position="540"/>
    </location>
</feature>
<dbReference type="HAMAP" id="MF_03115">
    <property type="entry name" value="Anamorsin"/>
    <property type="match status" value="1"/>
</dbReference>
<evidence type="ECO:0000256" key="3">
    <source>
        <dbReference type="ARBA" id="ARBA00022485"/>
    </source>
</evidence>
<name>A0A4S8J6D0_MUSBA</name>
<comment type="domain">
    <text evidence="10">The C-terminal domain binds 2 Fe-S clusters but is otherwise mostly in an intrinsically disordered conformation.</text>
</comment>
<dbReference type="STRING" id="52838.A0A4S8J6D0"/>
<feature type="binding site" evidence="10">
    <location>
        <position position="526"/>
    </location>
    <ligand>
        <name>[4Fe-4S] cluster</name>
        <dbReference type="ChEBI" id="CHEBI:49883"/>
    </ligand>
</feature>
<keyword evidence="7 10" id="KW-0408">Iron</keyword>
<evidence type="ECO:0000256" key="1">
    <source>
        <dbReference type="ARBA" id="ARBA00001966"/>
    </source>
</evidence>
<comment type="subunit">
    <text evidence="10">Monomer.</text>
</comment>
<keyword evidence="5 10" id="KW-0001">2Fe-2S</keyword>
<reference evidence="13 14" key="1">
    <citation type="journal article" date="2019" name="Nat. Plants">
        <title>Genome sequencing of Musa balbisiana reveals subgenome evolution and function divergence in polyploid bananas.</title>
        <authorList>
            <person name="Yao X."/>
        </authorList>
    </citation>
    <scope>NUCLEOTIDE SEQUENCE [LARGE SCALE GENOMIC DNA]</scope>
    <source>
        <strain evidence="14">cv. DH-PKW</strain>
        <tissue evidence="13">Leaves</tissue>
    </source>
</reference>
<dbReference type="GO" id="GO:0051539">
    <property type="term" value="F:4 iron, 4 sulfur cluster binding"/>
    <property type="evidence" value="ECO:0007669"/>
    <property type="project" value="UniProtKB-KW"/>
</dbReference>
<dbReference type="Gene3D" id="3.40.50.150">
    <property type="entry name" value="Vaccinia Virus protein VP39"/>
    <property type="match status" value="1"/>
</dbReference>
<feature type="binding site" evidence="10">
    <location>
        <position position="500"/>
    </location>
    <ligand>
        <name>[2Fe-2S] cluster</name>
        <dbReference type="ChEBI" id="CHEBI:190135"/>
    </ligand>
</feature>
<dbReference type="Pfam" id="PF20067">
    <property type="entry name" value="SSL_N"/>
    <property type="match status" value="1"/>
</dbReference>
<evidence type="ECO:0000256" key="9">
    <source>
        <dbReference type="ARBA" id="ARBA00023128"/>
    </source>
</evidence>
<comment type="function">
    <text evidence="10">Component of the cytosolic iron-sulfur (Fe-S) protein assembly (CIA) machinery. Required for the maturation of extramitochondrial Fe-S proteins. Part of an electron transfer chain functioning in an early step of cytosolic Fe-S biogenesis, facilitating the de novo assembly of a [4Fe-4S] cluster on the cytosolic Fe-S scaffold complex. Electrons are transferred from NADPH via a FAD- and FMN-containing diflavin oxidoreductase. Together with the diflavin oxidoreductase, also required for the assembly of the diferric tyrosyl radical cofactor of ribonucleotide reductase (RNR), probably by providing electrons for reduction during radical cofactor maturation in the catalytic small subunit.</text>
</comment>
<feature type="region of interest" description="Fe-S binding site B" evidence="10">
    <location>
        <begin position="526"/>
        <end position="540"/>
    </location>
</feature>
<evidence type="ECO:0000259" key="12">
    <source>
        <dbReference type="Pfam" id="PF05093"/>
    </source>
</evidence>
<feature type="binding site" evidence="10">
    <location>
        <position position="486"/>
    </location>
    <ligand>
        <name>[2Fe-2S] cluster</name>
        <dbReference type="ChEBI" id="CHEBI:190135"/>
    </ligand>
</feature>
<keyword evidence="11" id="KW-1133">Transmembrane helix</keyword>
<comment type="domain">
    <text evidence="10">The N-terminal domain has structural similarity with S-adenosyl-L-methionine-dependent methyltransferases, but does not bind S-adenosyl-L-methionine. It is required for correct assembly of the 2 Fe-S clusters.</text>
</comment>
<feature type="binding site" evidence="10">
    <location>
        <position position="540"/>
    </location>
    <ligand>
        <name>[4Fe-4S] cluster</name>
        <dbReference type="ChEBI" id="CHEBI:49883"/>
    </ligand>
</feature>
<dbReference type="GO" id="GO:0051537">
    <property type="term" value="F:2 iron, 2 sulfur cluster binding"/>
    <property type="evidence" value="ECO:0007669"/>
    <property type="project" value="UniProtKB-UniRule"/>
</dbReference>
<dbReference type="InterPro" id="IPR046408">
    <property type="entry name" value="CIAPIN1"/>
</dbReference>
<keyword evidence="3 10" id="KW-0004">4Fe-4S</keyword>
<organism evidence="13 14">
    <name type="scientific">Musa balbisiana</name>
    <name type="common">Banana</name>
    <dbReference type="NCBI Taxonomy" id="52838"/>
    <lineage>
        <taxon>Eukaryota</taxon>
        <taxon>Viridiplantae</taxon>
        <taxon>Streptophyta</taxon>
        <taxon>Embryophyta</taxon>
        <taxon>Tracheophyta</taxon>
        <taxon>Spermatophyta</taxon>
        <taxon>Magnoliopsida</taxon>
        <taxon>Liliopsida</taxon>
        <taxon>Zingiberales</taxon>
        <taxon>Musaceae</taxon>
        <taxon>Musa</taxon>
    </lineage>
</organism>
<evidence type="ECO:0000256" key="8">
    <source>
        <dbReference type="ARBA" id="ARBA00023014"/>
    </source>
</evidence>
<dbReference type="InterPro" id="IPR011042">
    <property type="entry name" value="6-blade_b-propeller_TolB-like"/>
</dbReference>
<keyword evidence="9 10" id="KW-0496">Mitochondrion</keyword>
<comment type="cofactor">
    <cofactor evidence="1 10">
        <name>[4Fe-4S] cluster</name>
        <dbReference type="ChEBI" id="CHEBI:49883"/>
    </cofactor>
</comment>
<comment type="caution">
    <text evidence="10">Lacks conserved residue(s) required for the propagation of feature annotation.</text>
</comment>
<gene>
    <name evidence="13" type="ORF">C4D60_Mb11t19860</name>
</gene>
<keyword evidence="11" id="KW-0812">Transmembrane</keyword>
<evidence type="ECO:0000313" key="13">
    <source>
        <dbReference type="EMBL" id="THU56689.1"/>
    </source>
</evidence>
<keyword evidence="8 10" id="KW-0411">Iron-sulfur</keyword>
<evidence type="ECO:0000313" key="14">
    <source>
        <dbReference type="Proteomes" id="UP000317650"/>
    </source>
</evidence>
<sequence>MEKKVPRKEDGLLPRPWLFFLAVAFGLVFMDPFHLGPLGGHDYRPVKHNIAPYDQVMQRWPRDCLSRLRFGKLEFVDEVFGPESLEFDPQGRGPYAGLADGRVVRWMGESIRWKTFALVSPNWSEKVCANGVESTTAKQHKHEKLCGRPLGLRFDKTSGKLYIADAYLGLAAVGHHGGVATLLSTHVQGRPVLFANDLDVHRNGSIFFTDTSSRYSRRIMRLWIEGPKAGKLEVFADLPGFPDNIRITEKGQFWAAIDCCRTRAQEVFSLNPWLRSVYFRLPLKLSFLAGMTGMKMFTMISLFDEEGNVVEVLEDRGGDVMKLGMAATGKRALLLADDVSIPLNAVLSAFSGLDLGMDLVARDHDVRVITQAASLGGKLPIESSSVDLVVSVSKAPELVGEQSIEEFGRVLKPGGAIVIQASAEQTGSKIKGKKATWTMGSSFSLKKATKTVPKIQIDDESDLIDEDSLLTEEDLKKPQLPLVGDCEVGKAKKACRNCTCGRAEEEAKVLKLGLTSEQINNPQSACGNCGLGDAFRCSTCPYKGLPPFKLGEKVSLSANFLAADI</sequence>
<dbReference type="GO" id="GO:0005758">
    <property type="term" value="C:mitochondrial intermembrane space"/>
    <property type="evidence" value="ECO:0007669"/>
    <property type="project" value="UniProtKB-SubCell"/>
</dbReference>
<keyword evidence="4 10" id="KW-0963">Cytoplasm</keyword>
<evidence type="ECO:0000256" key="5">
    <source>
        <dbReference type="ARBA" id="ARBA00022714"/>
    </source>
</evidence>
<dbReference type="GO" id="GO:0046872">
    <property type="term" value="F:metal ion binding"/>
    <property type="evidence" value="ECO:0007669"/>
    <property type="project" value="UniProtKB-KW"/>
</dbReference>
<comment type="caution">
    <text evidence="13">The sequence shown here is derived from an EMBL/GenBank/DDBJ whole genome shotgun (WGS) entry which is preliminary data.</text>
</comment>
<feature type="domain" description="Anamorsin C-terminal" evidence="12">
    <location>
        <begin position="486"/>
        <end position="556"/>
    </location>
</feature>